<dbReference type="EMBL" id="CP002780">
    <property type="protein sequence ID" value="AEG59249.1"/>
    <property type="molecule type" value="Genomic_DNA"/>
</dbReference>
<dbReference type="PANTHER" id="PTHR37304:SF1">
    <property type="entry name" value="MEMBRANE PROTEIN"/>
    <property type="match status" value="1"/>
</dbReference>
<feature type="transmembrane region" description="Helical" evidence="1">
    <location>
        <begin position="47"/>
        <end position="65"/>
    </location>
</feature>
<dbReference type="InterPro" id="IPR007211">
    <property type="entry name" value="DUF378"/>
</dbReference>
<name>F6DKI9_DESRL</name>
<dbReference type="eggNOG" id="COG2155">
    <property type="taxonomic scope" value="Bacteria"/>
</dbReference>
<dbReference type="Pfam" id="PF04070">
    <property type="entry name" value="DUF378"/>
    <property type="match status" value="1"/>
</dbReference>
<dbReference type="KEGG" id="dru:Desru_0974"/>
<reference evidence="2 3" key="2">
    <citation type="journal article" date="2012" name="Stand. Genomic Sci.">
        <title>Complete genome sequence of the sulfate-reducing firmicute Desulfotomaculum ruminis type strain (DL(T)).</title>
        <authorList>
            <person name="Spring S."/>
            <person name="Visser M."/>
            <person name="Lu M."/>
            <person name="Copeland A."/>
            <person name="Lapidus A."/>
            <person name="Lucas S."/>
            <person name="Cheng J.F."/>
            <person name="Han C."/>
            <person name="Tapia R."/>
            <person name="Goodwin L.A."/>
            <person name="Pitluck S."/>
            <person name="Ivanova N."/>
            <person name="Land M."/>
            <person name="Hauser L."/>
            <person name="Larimer F."/>
            <person name="Rohde M."/>
            <person name="Goker M."/>
            <person name="Detter J.C."/>
            <person name="Kyrpides N.C."/>
            <person name="Woyke T."/>
            <person name="Schaap P.J."/>
            <person name="Plugge C.M."/>
            <person name="Muyzer G."/>
            <person name="Kuever J."/>
            <person name="Pereira I.A."/>
            <person name="Parshina S.N."/>
            <person name="Bernier-Latmani R."/>
            <person name="Stams A.J."/>
            <person name="Klenk H.P."/>
        </authorList>
    </citation>
    <scope>NUCLEOTIDE SEQUENCE [LARGE SCALE GENOMIC DNA]</scope>
    <source>
        <strain evidence="3">ATCC 23193 / DSM 2154 / NCIB 8452 / DL</strain>
    </source>
</reference>
<keyword evidence="1" id="KW-1133">Transmembrane helix</keyword>
<accession>F6DKI9</accession>
<evidence type="ECO:0000256" key="1">
    <source>
        <dbReference type="SAM" id="Phobius"/>
    </source>
</evidence>
<dbReference type="STRING" id="696281.Desru_0974"/>
<gene>
    <name evidence="2" type="ordered locus">Desru_0974</name>
</gene>
<dbReference type="OrthoDB" id="9812136at2"/>
<evidence type="ECO:0008006" key="4">
    <source>
        <dbReference type="Google" id="ProtNLM"/>
    </source>
</evidence>
<evidence type="ECO:0000313" key="3">
    <source>
        <dbReference type="Proteomes" id="UP000009234"/>
    </source>
</evidence>
<dbReference type="HOGENOM" id="CLU_179993_2_0_9"/>
<dbReference type="RefSeq" id="WP_013841020.1">
    <property type="nucleotide sequence ID" value="NC_015589.1"/>
</dbReference>
<dbReference type="Proteomes" id="UP000009234">
    <property type="component" value="Chromosome"/>
</dbReference>
<dbReference type="PANTHER" id="PTHR37304">
    <property type="entry name" value="MEMBRANE PROTEIN-RELATED"/>
    <property type="match status" value="1"/>
</dbReference>
<dbReference type="AlphaFoldDB" id="F6DKI9"/>
<reference evidence="3" key="1">
    <citation type="submission" date="2011-05" db="EMBL/GenBank/DDBJ databases">
        <title>Complete sequence of Desulfotomaculum ruminis DSM 2154.</title>
        <authorList>
            <person name="Lucas S."/>
            <person name="Copeland A."/>
            <person name="Lapidus A."/>
            <person name="Cheng J.-F."/>
            <person name="Goodwin L."/>
            <person name="Pitluck S."/>
            <person name="Lu M."/>
            <person name="Detter J.C."/>
            <person name="Han C."/>
            <person name="Tapia R."/>
            <person name="Land M."/>
            <person name="Hauser L."/>
            <person name="Kyrpides N."/>
            <person name="Ivanova N."/>
            <person name="Mikhailova N."/>
            <person name="Pagani I."/>
            <person name="Stams A.J.M."/>
            <person name="Plugge C.M."/>
            <person name="Muyzer G."/>
            <person name="Kuever J."/>
            <person name="Parshina S.N."/>
            <person name="Ivanova A.E."/>
            <person name="Nazina T.N."/>
            <person name="Brambilla E."/>
            <person name="Spring S."/>
            <person name="Klenk H.-P."/>
            <person name="Woyke T."/>
        </authorList>
    </citation>
    <scope>NUCLEOTIDE SEQUENCE [LARGE SCALE GENOMIC DNA]</scope>
    <source>
        <strain evidence="3">ATCC 23193 / DSM 2154 / NCIB 8452 / DL</strain>
    </source>
</reference>
<organism evidence="2 3">
    <name type="scientific">Desulforamulus ruminis (strain ATCC 23193 / DSM 2154 / NCIMB 8452 / DL)</name>
    <name type="common">Desulfotomaculum ruminis</name>
    <dbReference type="NCBI Taxonomy" id="696281"/>
    <lineage>
        <taxon>Bacteria</taxon>
        <taxon>Bacillati</taxon>
        <taxon>Bacillota</taxon>
        <taxon>Clostridia</taxon>
        <taxon>Eubacteriales</taxon>
        <taxon>Peptococcaceae</taxon>
        <taxon>Desulforamulus</taxon>
    </lineage>
</organism>
<keyword evidence="3" id="KW-1185">Reference proteome</keyword>
<keyword evidence="1" id="KW-0812">Transmembrane</keyword>
<proteinExistence type="predicted"/>
<protein>
    <recommendedName>
        <fullName evidence="4">DUF378 domain-containing protein</fullName>
    </recommendedName>
</protein>
<feature type="transmembrane region" description="Helical" evidence="1">
    <location>
        <begin position="7"/>
        <end position="27"/>
    </location>
</feature>
<keyword evidence="1" id="KW-0472">Membrane</keyword>
<sequence>MEMLTRVAMVLVIIGALNWLLVGLFSYDLVAALLGGSSMRESSLLSRIIYSLVGLSGIVLIPTLFRDKAPAEEKH</sequence>
<evidence type="ECO:0000313" key="2">
    <source>
        <dbReference type="EMBL" id="AEG59249.1"/>
    </source>
</evidence>